<proteinExistence type="predicted"/>
<reference evidence="1 2" key="1">
    <citation type="journal article" date="2022" name="DNA Res.">
        <title>Chromosomal-level genome assembly of the orchid tree Bauhinia variegata (Leguminosae; Cercidoideae) supports the allotetraploid origin hypothesis of Bauhinia.</title>
        <authorList>
            <person name="Zhong Y."/>
            <person name="Chen Y."/>
            <person name="Zheng D."/>
            <person name="Pang J."/>
            <person name="Liu Y."/>
            <person name="Luo S."/>
            <person name="Meng S."/>
            <person name="Qian L."/>
            <person name="Wei D."/>
            <person name="Dai S."/>
            <person name="Zhou R."/>
        </authorList>
    </citation>
    <scope>NUCLEOTIDE SEQUENCE [LARGE SCALE GENOMIC DNA]</scope>
    <source>
        <strain evidence="1">BV-YZ2020</strain>
    </source>
</reference>
<organism evidence="1 2">
    <name type="scientific">Bauhinia variegata</name>
    <name type="common">Purple orchid tree</name>
    <name type="synonym">Phanera variegata</name>
    <dbReference type="NCBI Taxonomy" id="167791"/>
    <lineage>
        <taxon>Eukaryota</taxon>
        <taxon>Viridiplantae</taxon>
        <taxon>Streptophyta</taxon>
        <taxon>Embryophyta</taxon>
        <taxon>Tracheophyta</taxon>
        <taxon>Spermatophyta</taxon>
        <taxon>Magnoliopsida</taxon>
        <taxon>eudicotyledons</taxon>
        <taxon>Gunneridae</taxon>
        <taxon>Pentapetalae</taxon>
        <taxon>rosids</taxon>
        <taxon>fabids</taxon>
        <taxon>Fabales</taxon>
        <taxon>Fabaceae</taxon>
        <taxon>Cercidoideae</taxon>
        <taxon>Cercideae</taxon>
        <taxon>Bauhiniinae</taxon>
        <taxon>Bauhinia</taxon>
    </lineage>
</organism>
<sequence length="554" mass="62170">MGLITSKEKNEESMQRIGSEQIVKTSTTNVANRMLDEMDEEEDNEREKERCTGGKTLNITYSRNKVTSPLPDASGLIPSEAKHLSVKFEEFPKESCSQPCVLPIRIQALGYLRADDMNHLTINISPRILVQNASFMKETKEAADRLDAEYQDGEESPMKISFEGTEYSKVMNNVQTTPKSSVMLEGRDSAANLPLPAPPTPPRVPPTMTLTVPSPSSVPLLNVSATPPAPPIPPYTGSAALPPPPRSMTDGSVPPPPPPLNRAKSLRLKRTASKLKRSTQMSNLYRLLKGKFEGSLRMKSPRWRKAKIGGAPGEKQGMADALIEITKRSAYFQQIEEDVKNHANLIIELKAVISSFRTKDMDELTKFHKDVEQSLEKLTDESQVLSRFEGFPVKKLESLRAAAALYLKLKKVLTDLENWKVKPPLEQLLNEFEAYFNKIKSEMEALERSKDEEAKKFESNNIHFDFATLERIKESLVEVSSSCMELALKEEREANAITVTTCGSKNEHPRKDHIKMLWRSFQLAFRIYSFAGGQDDRADKLSQELADEIVTDSQ</sequence>
<dbReference type="EMBL" id="CM039432">
    <property type="protein sequence ID" value="KAI4333985.1"/>
    <property type="molecule type" value="Genomic_DNA"/>
</dbReference>
<evidence type="ECO:0000313" key="1">
    <source>
        <dbReference type="EMBL" id="KAI4333985.1"/>
    </source>
</evidence>
<gene>
    <name evidence="1" type="ORF">L6164_018729</name>
</gene>
<accession>A0ACB9NC35</accession>
<evidence type="ECO:0000313" key="2">
    <source>
        <dbReference type="Proteomes" id="UP000828941"/>
    </source>
</evidence>
<dbReference type="Proteomes" id="UP000828941">
    <property type="component" value="Chromosome 7"/>
</dbReference>
<comment type="caution">
    <text evidence="1">The sequence shown here is derived from an EMBL/GenBank/DDBJ whole genome shotgun (WGS) entry which is preliminary data.</text>
</comment>
<name>A0ACB9NC35_BAUVA</name>
<protein>
    <submittedName>
        <fullName evidence="1">Uncharacterized protein</fullName>
    </submittedName>
</protein>
<keyword evidence="2" id="KW-1185">Reference proteome</keyword>